<evidence type="ECO:0000313" key="6">
    <source>
        <dbReference type="Proteomes" id="UP000604481"/>
    </source>
</evidence>
<dbReference type="Proteomes" id="UP000604481">
    <property type="component" value="Unassembled WGS sequence"/>
</dbReference>
<dbReference type="NCBIfam" id="NF038266">
    <property type="entry name" value="diguan_SiaD"/>
    <property type="match status" value="1"/>
</dbReference>
<evidence type="ECO:0000256" key="1">
    <source>
        <dbReference type="ARBA" id="ARBA00012528"/>
    </source>
</evidence>
<dbReference type="AlphaFoldDB" id="A0A8J7G282"/>
<dbReference type="Pfam" id="PF00990">
    <property type="entry name" value="GGDEF"/>
    <property type="match status" value="1"/>
</dbReference>
<dbReference type="SMART" id="SM00267">
    <property type="entry name" value="GGDEF"/>
    <property type="match status" value="1"/>
</dbReference>
<dbReference type="InterPro" id="IPR050469">
    <property type="entry name" value="Diguanylate_Cyclase"/>
</dbReference>
<organism evidence="5 6">
    <name type="scientific">Chitinilyticum piscinae</name>
    <dbReference type="NCBI Taxonomy" id="2866724"/>
    <lineage>
        <taxon>Bacteria</taxon>
        <taxon>Pseudomonadati</taxon>
        <taxon>Pseudomonadota</taxon>
        <taxon>Betaproteobacteria</taxon>
        <taxon>Neisseriales</taxon>
        <taxon>Chitinibacteraceae</taxon>
        <taxon>Chitinilyticum</taxon>
    </lineage>
</organism>
<evidence type="ECO:0000256" key="3">
    <source>
        <dbReference type="SAM" id="Coils"/>
    </source>
</evidence>
<dbReference type="GO" id="GO:0043709">
    <property type="term" value="P:cell adhesion involved in single-species biofilm formation"/>
    <property type="evidence" value="ECO:0007669"/>
    <property type="project" value="TreeGrafter"/>
</dbReference>
<dbReference type="GO" id="GO:1902201">
    <property type="term" value="P:negative regulation of bacterial-type flagellum-dependent cell motility"/>
    <property type="evidence" value="ECO:0007669"/>
    <property type="project" value="TreeGrafter"/>
</dbReference>
<keyword evidence="6" id="KW-1185">Reference proteome</keyword>
<dbReference type="PANTHER" id="PTHR45138:SF9">
    <property type="entry name" value="DIGUANYLATE CYCLASE DGCM-RELATED"/>
    <property type="match status" value="1"/>
</dbReference>
<sequence>MMARLTRIADRYQLAERERGLSFVQRYERQLRQLEKIIRISDQYQQMLRELNEELQRTASHDLLTGLFNRRYLYDRLGEELGKAARGHGQFALAMADVDLFKQINDSYGHDIGDAALCHVARQLAAPLREYDLCGRWGGEEFLLLFPGGDLEAAQQGIQRIRQRLQDEPFVHDGRVCPLTLSFGVTEYRQGESTTAILKRVDEALYRAKHAGRDCLECA</sequence>
<dbReference type="InterPro" id="IPR043128">
    <property type="entry name" value="Rev_trsase/Diguanyl_cyclase"/>
</dbReference>
<name>A0A8J7G282_9NEIS</name>
<accession>A0A8J7G282</accession>
<dbReference type="NCBIfam" id="TIGR00254">
    <property type="entry name" value="GGDEF"/>
    <property type="match status" value="1"/>
</dbReference>
<gene>
    <name evidence="5" type="ORF">INR99_14890</name>
</gene>
<dbReference type="Gene3D" id="3.30.70.270">
    <property type="match status" value="1"/>
</dbReference>
<comment type="caution">
    <text evidence="5">The sequence shown here is derived from an EMBL/GenBank/DDBJ whole genome shotgun (WGS) entry which is preliminary data.</text>
</comment>
<dbReference type="InterPro" id="IPR000160">
    <property type="entry name" value="GGDEF_dom"/>
</dbReference>
<dbReference type="FunFam" id="3.30.70.270:FF:000001">
    <property type="entry name" value="Diguanylate cyclase domain protein"/>
    <property type="match status" value="1"/>
</dbReference>
<dbReference type="SUPFAM" id="SSF55073">
    <property type="entry name" value="Nucleotide cyclase"/>
    <property type="match status" value="1"/>
</dbReference>
<dbReference type="EC" id="2.7.7.65" evidence="1"/>
<keyword evidence="3" id="KW-0175">Coiled coil</keyword>
<comment type="catalytic activity">
    <reaction evidence="2">
        <text>2 GTP = 3',3'-c-di-GMP + 2 diphosphate</text>
        <dbReference type="Rhea" id="RHEA:24898"/>
        <dbReference type="ChEBI" id="CHEBI:33019"/>
        <dbReference type="ChEBI" id="CHEBI:37565"/>
        <dbReference type="ChEBI" id="CHEBI:58805"/>
        <dbReference type="EC" id="2.7.7.65"/>
    </reaction>
</comment>
<dbReference type="PANTHER" id="PTHR45138">
    <property type="entry name" value="REGULATORY COMPONENTS OF SENSORY TRANSDUCTION SYSTEM"/>
    <property type="match status" value="1"/>
</dbReference>
<feature type="domain" description="GGDEF" evidence="4">
    <location>
        <begin position="89"/>
        <end position="219"/>
    </location>
</feature>
<dbReference type="PROSITE" id="PS50887">
    <property type="entry name" value="GGDEF"/>
    <property type="match status" value="1"/>
</dbReference>
<protein>
    <recommendedName>
        <fullName evidence="1">diguanylate cyclase</fullName>
        <ecNumber evidence="1">2.7.7.65</ecNumber>
    </recommendedName>
</protein>
<feature type="coiled-coil region" evidence="3">
    <location>
        <begin position="34"/>
        <end position="61"/>
    </location>
</feature>
<dbReference type="GO" id="GO:0052621">
    <property type="term" value="F:diguanylate cyclase activity"/>
    <property type="evidence" value="ECO:0007669"/>
    <property type="project" value="UniProtKB-EC"/>
</dbReference>
<dbReference type="InterPro" id="IPR029787">
    <property type="entry name" value="Nucleotide_cyclase"/>
</dbReference>
<dbReference type="GO" id="GO:0005886">
    <property type="term" value="C:plasma membrane"/>
    <property type="evidence" value="ECO:0007669"/>
    <property type="project" value="TreeGrafter"/>
</dbReference>
<dbReference type="EMBL" id="JADFUA010000011">
    <property type="protein sequence ID" value="MBE9610625.1"/>
    <property type="molecule type" value="Genomic_DNA"/>
</dbReference>
<evidence type="ECO:0000259" key="4">
    <source>
        <dbReference type="PROSITE" id="PS50887"/>
    </source>
</evidence>
<evidence type="ECO:0000313" key="5">
    <source>
        <dbReference type="EMBL" id="MBE9610625.1"/>
    </source>
</evidence>
<evidence type="ECO:0000256" key="2">
    <source>
        <dbReference type="ARBA" id="ARBA00034247"/>
    </source>
</evidence>
<proteinExistence type="predicted"/>
<reference evidence="5 6" key="1">
    <citation type="submission" date="2020-10" db="EMBL/GenBank/DDBJ databases">
        <title>The genome sequence of Chitinilyticum litopenaei 4Y14.</title>
        <authorList>
            <person name="Liu Y."/>
        </authorList>
    </citation>
    <scope>NUCLEOTIDE SEQUENCE [LARGE SCALE GENOMIC DNA]</scope>
    <source>
        <strain evidence="5 6">4Y14</strain>
    </source>
</reference>
<dbReference type="CDD" id="cd01949">
    <property type="entry name" value="GGDEF"/>
    <property type="match status" value="1"/>
</dbReference>